<organism evidence="10 11">
    <name type="scientific">Saguinine gammaherpesvirus 1</name>
    <dbReference type="NCBI Taxonomy" id="2169901"/>
    <lineage>
        <taxon>Viruses</taxon>
        <taxon>Duplodnaviria</taxon>
        <taxon>Heunggongvirae</taxon>
        <taxon>Peploviricota</taxon>
        <taxon>Herviviricetes</taxon>
        <taxon>Herpesvirales</taxon>
        <taxon>Orthoherpesviridae</taxon>
        <taxon>Gammaherpesvirinae</taxon>
    </lineage>
</organism>
<evidence type="ECO:0000313" key="10">
    <source>
        <dbReference type="EMBL" id="UNP64453.1"/>
    </source>
</evidence>
<keyword evidence="3 9" id="KW-0812">Transmembrane</keyword>
<evidence type="ECO:0000256" key="9">
    <source>
        <dbReference type="SAM" id="Phobius"/>
    </source>
</evidence>
<proteinExistence type="inferred from homology"/>
<evidence type="ECO:0000256" key="1">
    <source>
        <dbReference type="ARBA" id="ARBA00022553"/>
    </source>
</evidence>
<evidence type="ECO:0000256" key="8">
    <source>
        <dbReference type="ARBA" id="ARBA00043948"/>
    </source>
</evidence>
<evidence type="ECO:0000256" key="7">
    <source>
        <dbReference type="ARBA" id="ARBA00023136"/>
    </source>
</evidence>
<keyword evidence="5" id="KW-0426">Late protein</keyword>
<name>A0A9Q8QY69_9GAMA</name>
<keyword evidence="4" id="KW-1043">Host membrane</keyword>
<dbReference type="EMBL" id="OK337614">
    <property type="protein sequence ID" value="UNP64453.1"/>
    <property type="molecule type" value="Genomic_DNA"/>
</dbReference>
<keyword evidence="2" id="KW-1048">Host nucleus</keyword>
<dbReference type="Proteomes" id="UP001142430">
    <property type="component" value="Segment"/>
</dbReference>
<feature type="transmembrane region" description="Helical" evidence="9">
    <location>
        <begin position="250"/>
        <end position="271"/>
    </location>
</feature>
<accession>A0A9Q8QY69</accession>
<comment type="subcellular location">
    <subcellularLocation>
        <location evidence="8">Host nucleus inner membrane</location>
        <topology evidence="8">Single-pass membrane protein</topology>
    </subcellularLocation>
</comment>
<evidence type="ECO:0000256" key="6">
    <source>
        <dbReference type="ARBA" id="ARBA00022989"/>
    </source>
</evidence>
<dbReference type="Pfam" id="PF04541">
    <property type="entry name" value="Herpes_U34"/>
    <property type="match status" value="1"/>
</dbReference>
<protein>
    <submittedName>
        <fullName evidence="10">Nuclear egress membrane protein</fullName>
    </submittedName>
</protein>
<evidence type="ECO:0000256" key="4">
    <source>
        <dbReference type="ARBA" id="ARBA00022870"/>
    </source>
</evidence>
<keyword evidence="6 9" id="KW-1133">Transmembrane helix</keyword>
<sequence>MSSSKRLLDELCSIVSTFLGSSNTSLTLDRFPQGPHLFVKGGTQAICTVKLDHGQSYNIEFVYRFWSHKLQEINYPFSPCFIISNNGLATTLKCFLSEPRDINGQYGKRVQMEPDVYLNKNSSVIISEDDFVKFKTNMVFNKDLSIFNSMVICRTYLTEHRQALQFLVVKPKTTRRINNILEGVMDVLKKAQSNYRHTEVDSMVRRPIRSKGRSISEYSDHTQDQNKLDHKVPDTLKNISTFASGFGVNGWKFLTCVIMFLGLIWLLYLGWKV</sequence>
<keyword evidence="7 9" id="KW-0472">Membrane</keyword>
<dbReference type="InterPro" id="IPR007626">
    <property type="entry name" value="Herpesvirus_viron_egress-type"/>
</dbReference>
<dbReference type="GO" id="GO:0044201">
    <property type="term" value="C:host cell nuclear inner membrane"/>
    <property type="evidence" value="ECO:0007669"/>
    <property type="project" value="UniProtKB-SubCell"/>
</dbReference>
<evidence type="ECO:0000256" key="3">
    <source>
        <dbReference type="ARBA" id="ARBA00022692"/>
    </source>
</evidence>
<keyword evidence="1" id="KW-0597">Phosphoprotein</keyword>
<reference evidence="10" key="1">
    <citation type="submission" date="2021-09" db="EMBL/GenBank/DDBJ databases">
        <title>The complete genome of the Saguinine gammaherpesvirus 1 (SgGHV-1).</title>
        <authorList>
            <person name="Marti-Carreras J."/>
            <person name="Maes P."/>
        </authorList>
    </citation>
    <scope>NUCLEOTIDE SEQUENCE</scope>
    <source>
        <strain evidence="10">S338D</strain>
    </source>
</reference>
<evidence type="ECO:0000313" key="11">
    <source>
        <dbReference type="Proteomes" id="UP001142430"/>
    </source>
</evidence>
<evidence type="ECO:0000256" key="5">
    <source>
        <dbReference type="ARBA" id="ARBA00022921"/>
    </source>
</evidence>
<dbReference type="HAMAP" id="MF_04024">
    <property type="entry name" value="HSV_NEC2"/>
    <property type="match status" value="1"/>
</dbReference>
<evidence type="ECO:0000256" key="2">
    <source>
        <dbReference type="ARBA" id="ARBA00022562"/>
    </source>
</evidence>